<dbReference type="InterPro" id="IPR011010">
    <property type="entry name" value="DNA_brk_join_enz"/>
</dbReference>
<dbReference type="InterPro" id="IPR052787">
    <property type="entry name" value="MAVS"/>
</dbReference>
<sequence length="391" mass="44587">MFRFGQESKENIRQEIEQLTPANTRKSKSSIWRQFTNFCAEKSYNFDRADVPVEELALILEDYGFNMRKKNSEDYKESVIKVLWNSTAKQLQEYFFEKYNRKFNPFSDIEFLNARAAKNAKRRKLQRDPTKRKESSSALSIDEVRKIIELWDENTPEGLQKKFFHVAAHELAWRGNEGAAAQLEYFVEEIDNRGEPTGRIEYNTVFSKTTQGGSKKMADSKWLVPNTLNEEICPVRLFKKLTSKRGSIKTKRLFLTPNPNWKNPSSKGWYKDSPVGQNTISSWLKSAASLIGIDVKKIKITNHSARATAVSTLAKTGIGEQELIKITGHGSSHSIKPYLQIDSGHHREIINAMRSASTSAKTIQESLNQKQATTSNEPAILLELTTSGRKL</sequence>
<dbReference type="GO" id="GO:0006310">
    <property type="term" value="P:DNA recombination"/>
    <property type="evidence" value="ECO:0007669"/>
    <property type="project" value="UniProtKB-KW"/>
</dbReference>
<dbReference type="SUPFAM" id="SSF56349">
    <property type="entry name" value="DNA breaking-rejoining enzymes"/>
    <property type="match status" value="1"/>
</dbReference>
<evidence type="ECO:0000313" key="3">
    <source>
        <dbReference type="Proteomes" id="UP001159042"/>
    </source>
</evidence>
<comment type="caution">
    <text evidence="2">The sequence shown here is derived from an EMBL/GenBank/DDBJ whole genome shotgun (WGS) entry which is preliminary data.</text>
</comment>
<gene>
    <name evidence="2" type="ORF">NQ315_011004</name>
</gene>
<name>A0AAV8VK41_9CUCU</name>
<dbReference type="InterPro" id="IPR013762">
    <property type="entry name" value="Integrase-like_cat_sf"/>
</dbReference>
<evidence type="ECO:0000256" key="1">
    <source>
        <dbReference type="ARBA" id="ARBA00023172"/>
    </source>
</evidence>
<dbReference type="EMBL" id="JANEYG010000075">
    <property type="protein sequence ID" value="KAJ8914271.1"/>
    <property type="molecule type" value="Genomic_DNA"/>
</dbReference>
<dbReference type="AlphaFoldDB" id="A0AAV8VK41"/>
<dbReference type="PANTHER" id="PTHR21446:SF6">
    <property type="entry name" value="MITOCHONDRIAL ANTIVIRAL-SIGNALING PROTEIN"/>
    <property type="match status" value="1"/>
</dbReference>
<keyword evidence="1" id="KW-0233">DNA recombination</keyword>
<organism evidence="2 3">
    <name type="scientific">Exocentrus adspersus</name>
    <dbReference type="NCBI Taxonomy" id="1586481"/>
    <lineage>
        <taxon>Eukaryota</taxon>
        <taxon>Metazoa</taxon>
        <taxon>Ecdysozoa</taxon>
        <taxon>Arthropoda</taxon>
        <taxon>Hexapoda</taxon>
        <taxon>Insecta</taxon>
        <taxon>Pterygota</taxon>
        <taxon>Neoptera</taxon>
        <taxon>Endopterygota</taxon>
        <taxon>Coleoptera</taxon>
        <taxon>Polyphaga</taxon>
        <taxon>Cucujiformia</taxon>
        <taxon>Chrysomeloidea</taxon>
        <taxon>Cerambycidae</taxon>
        <taxon>Lamiinae</taxon>
        <taxon>Acanthocinini</taxon>
        <taxon>Exocentrus</taxon>
    </lineage>
</organism>
<protein>
    <recommendedName>
        <fullName evidence="4">Tyr recombinase domain-containing protein</fullName>
    </recommendedName>
</protein>
<evidence type="ECO:0008006" key="4">
    <source>
        <dbReference type="Google" id="ProtNLM"/>
    </source>
</evidence>
<keyword evidence="3" id="KW-1185">Reference proteome</keyword>
<evidence type="ECO:0000313" key="2">
    <source>
        <dbReference type="EMBL" id="KAJ8914271.1"/>
    </source>
</evidence>
<accession>A0AAV8VK41</accession>
<proteinExistence type="predicted"/>
<dbReference type="Gene3D" id="1.10.443.10">
    <property type="entry name" value="Intergrase catalytic core"/>
    <property type="match status" value="1"/>
</dbReference>
<dbReference type="GO" id="GO:0003677">
    <property type="term" value="F:DNA binding"/>
    <property type="evidence" value="ECO:0007669"/>
    <property type="project" value="InterPro"/>
</dbReference>
<dbReference type="GO" id="GO:0015074">
    <property type="term" value="P:DNA integration"/>
    <property type="evidence" value="ECO:0007669"/>
    <property type="project" value="InterPro"/>
</dbReference>
<reference evidence="2 3" key="1">
    <citation type="journal article" date="2023" name="Insect Mol. Biol.">
        <title>Genome sequencing provides insights into the evolution of gene families encoding plant cell wall-degrading enzymes in longhorned beetles.</title>
        <authorList>
            <person name="Shin N.R."/>
            <person name="Okamura Y."/>
            <person name="Kirsch R."/>
            <person name="Pauchet Y."/>
        </authorList>
    </citation>
    <scope>NUCLEOTIDE SEQUENCE [LARGE SCALE GENOMIC DNA]</scope>
    <source>
        <strain evidence="2">EAD_L_NR</strain>
    </source>
</reference>
<dbReference type="Proteomes" id="UP001159042">
    <property type="component" value="Unassembled WGS sequence"/>
</dbReference>
<dbReference type="PANTHER" id="PTHR21446">
    <property type="entry name" value="DUF3504 DOMAIN-CONTAINING PROTEIN"/>
    <property type="match status" value="1"/>
</dbReference>